<evidence type="ECO:0000313" key="6">
    <source>
        <dbReference type="Proteomes" id="UP000261187"/>
    </source>
</evidence>
<evidence type="ECO:0000259" key="4">
    <source>
        <dbReference type="Pfam" id="PF00535"/>
    </source>
</evidence>
<organism evidence="5 6">
    <name type="scientific">Segatella copri</name>
    <dbReference type="NCBI Taxonomy" id="165179"/>
    <lineage>
        <taxon>Bacteria</taxon>
        <taxon>Pseudomonadati</taxon>
        <taxon>Bacteroidota</taxon>
        <taxon>Bacteroidia</taxon>
        <taxon>Bacteroidales</taxon>
        <taxon>Prevotellaceae</taxon>
        <taxon>Segatella</taxon>
    </lineage>
</organism>
<dbReference type="InterPro" id="IPR029044">
    <property type="entry name" value="Nucleotide-diphossugar_trans"/>
</dbReference>
<dbReference type="Proteomes" id="UP000261187">
    <property type="component" value="Unassembled WGS sequence"/>
</dbReference>
<evidence type="ECO:0000256" key="3">
    <source>
        <dbReference type="ARBA" id="ARBA00022679"/>
    </source>
</evidence>
<dbReference type="Pfam" id="PF00535">
    <property type="entry name" value="Glycos_transf_2"/>
    <property type="match status" value="1"/>
</dbReference>
<name>A0AA92SWC6_9BACT</name>
<feature type="domain" description="Glycosyltransferase 2-like" evidence="4">
    <location>
        <begin position="9"/>
        <end position="150"/>
    </location>
</feature>
<accession>A0AA92SWC6</accession>
<dbReference type="EMBL" id="QSSA01000038">
    <property type="protein sequence ID" value="RGL55513.1"/>
    <property type="molecule type" value="Genomic_DNA"/>
</dbReference>
<dbReference type="GO" id="GO:0016757">
    <property type="term" value="F:glycosyltransferase activity"/>
    <property type="evidence" value="ECO:0007669"/>
    <property type="project" value="UniProtKB-KW"/>
</dbReference>
<keyword evidence="2" id="KW-0328">Glycosyltransferase</keyword>
<evidence type="ECO:0000256" key="1">
    <source>
        <dbReference type="ARBA" id="ARBA00006739"/>
    </source>
</evidence>
<dbReference type="Gene3D" id="3.90.550.10">
    <property type="entry name" value="Spore Coat Polysaccharide Biosynthesis Protein SpsA, Chain A"/>
    <property type="match status" value="1"/>
</dbReference>
<reference evidence="5 6" key="1">
    <citation type="submission" date="2018-08" db="EMBL/GenBank/DDBJ databases">
        <title>A genome reference for cultivated species of the human gut microbiota.</title>
        <authorList>
            <person name="Zou Y."/>
            <person name="Xue W."/>
            <person name="Luo G."/>
        </authorList>
    </citation>
    <scope>NUCLEOTIDE SEQUENCE [LARGE SCALE GENOMIC DNA]</scope>
    <source>
        <strain evidence="5 6">TF06-40</strain>
    </source>
</reference>
<proteinExistence type="inferred from homology"/>
<dbReference type="AlphaFoldDB" id="A0AA92SWC6"/>
<evidence type="ECO:0000313" key="5">
    <source>
        <dbReference type="EMBL" id="RGL55513.1"/>
    </source>
</evidence>
<dbReference type="RefSeq" id="WP_117695598.1">
    <property type="nucleotide sequence ID" value="NZ_QSSA01000038.1"/>
</dbReference>
<dbReference type="SUPFAM" id="SSF53448">
    <property type="entry name" value="Nucleotide-diphospho-sugar transferases"/>
    <property type="match status" value="1"/>
</dbReference>
<protein>
    <submittedName>
        <fullName evidence="5">Glycosyltransferase family 2 protein</fullName>
    </submittedName>
</protein>
<keyword evidence="3" id="KW-0808">Transferase</keyword>
<comment type="caution">
    <text evidence="5">The sequence shown here is derived from an EMBL/GenBank/DDBJ whole genome shotgun (WGS) entry which is preliminary data.</text>
</comment>
<dbReference type="PANTHER" id="PTHR43179">
    <property type="entry name" value="RHAMNOSYLTRANSFERASE WBBL"/>
    <property type="match status" value="1"/>
</dbReference>
<evidence type="ECO:0000256" key="2">
    <source>
        <dbReference type="ARBA" id="ARBA00022676"/>
    </source>
</evidence>
<dbReference type="InterPro" id="IPR001173">
    <property type="entry name" value="Glyco_trans_2-like"/>
</dbReference>
<gene>
    <name evidence="5" type="ORF">DXC61_13580</name>
</gene>
<comment type="similarity">
    <text evidence="1">Belongs to the glycosyltransferase 2 family.</text>
</comment>
<sequence length="296" mass="34716">MVGNYKVGIVILNYNRGKLVAEISRTFATYDSIDEILIVDGNSKDDSAQILRNLNVAKIKCLLLAENLGYARGNNEGLKYLKNELNCDICFVVNPDVFFKNEIIVKLCSYFAKNNKFAILGCAQVDPLSKVKSWQYAKGLYDSFWLQFLSYFNIPRHYYLLKKFYVYDYDITNENVFDVSEVPGSFYGIRMSCFADGEVLDNGTFLYWEERLLTKRVWSLGYRVGYVPCCVYEHRHIQYSTSTNTKSLRLFMHGLDSQRYYQQKYLKFNWLQIKMIDVAEKISVVEQWLLRKIKSY</sequence>
<dbReference type="PANTHER" id="PTHR43179:SF12">
    <property type="entry name" value="GALACTOFURANOSYLTRANSFERASE GLFT2"/>
    <property type="match status" value="1"/>
</dbReference>